<dbReference type="EMBL" id="BGZK01000440">
    <property type="protein sequence ID" value="GBP43679.1"/>
    <property type="molecule type" value="Genomic_DNA"/>
</dbReference>
<comment type="caution">
    <text evidence="1">The sequence shown here is derived from an EMBL/GenBank/DDBJ whole genome shotgun (WGS) entry which is preliminary data.</text>
</comment>
<name>A0A4C1VZK3_EUMVA</name>
<dbReference type="Proteomes" id="UP000299102">
    <property type="component" value="Unassembled WGS sequence"/>
</dbReference>
<protein>
    <submittedName>
        <fullName evidence="1">Uncharacterized protein</fullName>
    </submittedName>
</protein>
<gene>
    <name evidence="1" type="ORF">EVAR_30513_1</name>
</gene>
<proteinExistence type="predicted"/>
<accession>A0A4C1VZK3</accession>
<evidence type="ECO:0000313" key="1">
    <source>
        <dbReference type="EMBL" id="GBP43679.1"/>
    </source>
</evidence>
<organism evidence="1 2">
    <name type="scientific">Eumeta variegata</name>
    <name type="common">Bagworm moth</name>
    <name type="synonym">Eumeta japonica</name>
    <dbReference type="NCBI Taxonomy" id="151549"/>
    <lineage>
        <taxon>Eukaryota</taxon>
        <taxon>Metazoa</taxon>
        <taxon>Ecdysozoa</taxon>
        <taxon>Arthropoda</taxon>
        <taxon>Hexapoda</taxon>
        <taxon>Insecta</taxon>
        <taxon>Pterygota</taxon>
        <taxon>Neoptera</taxon>
        <taxon>Endopterygota</taxon>
        <taxon>Lepidoptera</taxon>
        <taxon>Glossata</taxon>
        <taxon>Ditrysia</taxon>
        <taxon>Tineoidea</taxon>
        <taxon>Psychidae</taxon>
        <taxon>Oiketicinae</taxon>
        <taxon>Eumeta</taxon>
    </lineage>
</organism>
<reference evidence="1 2" key="1">
    <citation type="journal article" date="2019" name="Commun. Biol.">
        <title>The bagworm genome reveals a unique fibroin gene that provides high tensile strength.</title>
        <authorList>
            <person name="Kono N."/>
            <person name="Nakamura H."/>
            <person name="Ohtoshi R."/>
            <person name="Tomita M."/>
            <person name="Numata K."/>
            <person name="Arakawa K."/>
        </authorList>
    </citation>
    <scope>NUCLEOTIDE SEQUENCE [LARGE SCALE GENOMIC DNA]</scope>
</reference>
<evidence type="ECO:0000313" key="2">
    <source>
        <dbReference type="Proteomes" id="UP000299102"/>
    </source>
</evidence>
<dbReference type="AlphaFoldDB" id="A0A4C1VZK3"/>
<keyword evidence="2" id="KW-1185">Reference proteome</keyword>
<sequence>MFVELDAFRLYLNNKSCNLFKEGSSQVSILRVLVTNNPHEMMIGDGNTTVGFTTCRPAVGRLLVSRCAPTRLTIDPAGRTVRPLAANVASWGDRLRESLAKTERRLSE</sequence>